<evidence type="ECO:0000256" key="1">
    <source>
        <dbReference type="SAM" id="Phobius"/>
    </source>
</evidence>
<dbReference type="Proteomes" id="UP000321189">
    <property type="component" value="Unassembled WGS sequence"/>
</dbReference>
<organism evidence="2 3">
    <name type="scientific">Pseudoalteromonas atlantica</name>
    <name type="common">Alteromonas atlantica</name>
    <dbReference type="NCBI Taxonomy" id="288"/>
    <lineage>
        <taxon>Bacteria</taxon>
        <taxon>Pseudomonadati</taxon>
        <taxon>Pseudomonadota</taxon>
        <taxon>Gammaproteobacteria</taxon>
        <taxon>Alteromonadales</taxon>
        <taxon>Pseudoalteromonadaceae</taxon>
        <taxon>Pseudoalteromonas</taxon>
    </lineage>
</organism>
<comment type="caution">
    <text evidence="2">The sequence shown here is derived from an EMBL/GenBank/DDBJ whole genome shotgun (WGS) entry which is preliminary data.</text>
</comment>
<reference evidence="2 3" key="1">
    <citation type="submission" date="2019-07" db="EMBL/GenBank/DDBJ databases">
        <title>Whole genome shotgun sequence of Pseudoalteromonas atlantica NBRC 103033.</title>
        <authorList>
            <person name="Hosoyama A."/>
            <person name="Uohara A."/>
            <person name="Ohji S."/>
            <person name="Ichikawa N."/>
        </authorList>
    </citation>
    <scope>NUCLEOTIDE SEQUENCE [LARGE SCALE GENOMIC DNA]</scope>
    <source>
        <strain evidence="2 3">NBRC 103033</strain>
    </source>
</reference>
<feature type="transmembrane region" description="Helical" evidence="1">
    <location>
        <begin position="84"/>
        <end position="105"/>
    </location>
</feature>
<gene>
    <name evidence="2" type="ORF">PAT01_11190</name>
</gene>
<feature type="transmembrane region" description="Helical" evidence="1">
    <location>
        <begin position="111"/>
        <end position="129"/>
    </location>
</feature>
<protein>
    <submittedName>
        <fullName evidence="2">Uncharacterized protein</fullName>
    </submittedName>
</protein>
<keyword evidence="1" id="KW-1133">Transmembrane helix</keyword>
<sequence>MVFLNMSKDLRKNLIAAILSPLIALPVLGFCYFYAGIENYTSVSSLISGVGFGVSIGVGSLFYFYPLMLIYGLPISLLLQKLNLFKLPVVLILSILPVFLLSLFSEFNRETLVLHLLVLSMGLTSWLIYNKLR</sequence>
<keyword evidence="1" id="KW-0472">Membrane</keyword>
<dbReference type="EMBL" id="BJUT01000007">
    <property type="protein sequence ID" value="GEK75815.1"/>
    <property type="molecule type" value="Genomic_DNA"/>
</dbReference>
<evidence type="ECO:0000313" key="3">
    <source>
        <dbReference type="Proteomes" id="UP000321189"/>
    </source>
</evidence>
<name>A0ABQ0UBM1_PSEAF</name>
<proteinExistence type="predicted"/>
<feature type="transmembrane region" description="Helical" evidence="1">
    <location>
        <begin position="45"/>
        <end position="72"/>
    </location>
</feature>
<keyword evidence="3" id="KW-1185">Reference proteome</keyword>
<keyword evidence="1" id="KW-0812">Transmembrane</keyword>
<accession>A0ABQ0UBM1</accession>
<evidence type="ECO:0000313" key="2">
    <source>
        <dbReference type="EMBL" id="GEK75815.1"/>
    </source>
</evidence>